<evidence type="ECO:0000256" key="6">
    <source>
        <dbReference type="ARBA" id="ARBA00022840"/>
    </source>
</evidence>
<keyword evidence="3 8" id="KW-0436">Ligase</keyword>
<dbReference type="RefSeq" id="WP_070174781.1">
    <property type="nucleotide sequence ID" value="NZ_BMJR01000004.1"/>
</dbReference>
<protein>
    <recommendedName>
        <fullName evidence="8">Glutamate--cysteine ligase</fullName>
        <ecNumber evidence="8">6.3.2.2</ecNumber>
    </recommendedName>
    <alternativeName>
        <fullName evidence="8">Gamma-ECS</fullName>
        <shortName evidence="8">GCS</shortName>
    </alternativeName>
    <alternativeName>
        <fullName evidence="8">Gamma-glutamylcysteine synthetase</fullName>
    </alternativeName>
</protein>
<evidence type="ECO:0000259" key="10">
    <source>
        <dbReference type="Pfam" id="PF04262"/>
    </source>
</evidence>
<evidence type="ECO:0000313" key="12">
    <source>
        <dbReference type="Proteomes" id="UP000176037"/>
    </source>
</evidence>
<dbReference type="OrthoDB" id="9803907at2"/>
<evidence type="ECO:0000256" key="8">
    <source>
        <dbReference type="HAMAP-Rule" id="MF_00578"/>
    </source>
</evidence>
<dbReference type="AlphaFoldDB" id="A0A1E8FJ25"/>
<dbReference type="EC" id="6.3.2.2" evidence="8"/>
<comment type="pathway">
    <text evidence="1 8 9">Sulfur metabolism; glutathione biosynthesis; glutathione from L-cysteine and L-glutamate: step 1/2.</text>
</comment>
<dbReference type="GO" id="GO:0005829">
    <property type="term" value="C:cytosol"/>
    <property type="evidence" value="ECO:0007669"/>
    <property type="project" value="TreeGrafter"/>
</dbReference>
<name>A0A1E8FJ25_9ALTE</name>
<evidence type="ECO:0000313" key="11">
    <source>
        <dbReference type="EMBL" id="OFI35937.1"/>
    </source>
</evidence>
<keyword evidence="5 8" id="KW-0547">Nucleotide-binding</keyword>
<dbReference type="PANTHER" id="PTHR38761:SF1">
    <property type="entry name" value="GLUTAMATE--CYSTEINE LIGASE"/>
    <property type="match status" value="1"/>
</dbReference>
<dbReference type="EMBL" id="MJIC01000004">
    <property type="protein sequence ID" value="OFI35937.1"/>
    <property type="molecule type" value="Genomic_DNA"/>
</dbReference>
<dbReference type="NCBIfam" id="TIGR01434">
    <property type="entry name" value="glu_cys_ligase"/>
    <property type="match status" value="1"/>
</dbReference>
<dbReference type="Proteomes" id="UP000176037">
    <property type="component" value="Unassembled WGS sequence"/>
</dbReference>
<accession>A0A1E8FJ25</accession>
<proteinExistence type="inferred from homology"/>
<dbReference type="GO" id="GO:0006750">
    <property type="term" value="P:glutathione biosynthetic process"/>
    <property type="evidence" value="ECO:0007669"/>
    <property type="project" value="UniProtKB-UniRule"/>
</dbReference>
<dbReference type="InterPro" id="IPR014746">
    <property type="entry name" value="Gln_synth/guanido_kin_cat_dom"/>
</dbReference>
<keyword evidence="6 8" id="KW-0067">ATP-binding</keyword>
<dbReference type="Pfam" id="PF04262">
    <property type="entry name" value="Glu_cys_ligase"/>
    <property type="match status" value="1"/>
</dbReference>
<sequence length="535" mass="60332">MESTLRPLTHDFSYDFDALKSTSAFSALSMIKRGVERECLRINPAGTLALTPHPQALGAALTHESITTDYSESLLEFITPPESDVNTTIAQLEDVHKFTIDNIGEERLWPLSMPCFIENADDIPLAYFGESNVGKMKKAYRMGLRNRYGSMMQVISGVHFNFSVPESFWQHLATQKGEEATQDWISAAYFGLIRNYRRSCWLIPYLFGASPALCSSFVEGREHGLDFKKLGRGTLYLPYATSLRMSGLGYTSNEQSSLRICYNSIDTYVQLLREAMYKPSKNYAGFAAGEGGNFQQLSKNVLQIENEFYSPIRPKQPTASGEKPTDALALRGVNYIEVRALDVNPFSPIGIAKEQVDFLDVFLVTCLLKDSPEFNEDGFKETEVNLNRVVLEGRKPGLSLLQNNQEVAMQDWAKALFSQYADVAAMMDENYGDSRYSDAVKREWQKIENPDLTYSGRWLNKLLAEGDNAVLGRELAETYRQQIGDFSYHFKSAEAFEAEAERSFALQREIEAGDEVSFSQFISDYFSKEPAKKNA</sequence>
<dbReference type="PANTHER" id="PTHR38761">
    <property type="entry name" value="GLUTAMATE--CYSTEINE LIGASE"/>
    <property type="match status" value="1"/>
</dbReference>
<dbReference type="STRING" id="1856405.BFC17_09620"/>
<dbReference type="GO" id="GO:0004357">
    <property type="term" value="F:glutamate-cysteine ligase activity"/>
    <property type="evidence" value="ECO:0007669"/>
    <property type="project" value="UniProtKB-UniRule"/>
</dbReference>
<comment type="catalytic activity">
    <reaction evidence="7 8 9">
        <text>L-cysteine + L-glutamate + ATP = gamma-L-glutamyl-L-cysteine + ADP + phosphate + H(+)</text>
        <dbReference type="Rhea" id="RHEA:13285"/>
        <dbReference type="ChEBI" id="CHEBI:15378"/>
        <dbReference type="ChEBI" id="CHEBI:29985"/>
        <dbReference type="ChEBI" id="CHEBI:30616"/>
        <dbReference type="ChEBI" id="CHEBI:35235"/>
        <dbReference type="ChEBI" id="CHEBI:43474"/>
        <dbReference type="ChEBI" id="CHEBI:58173"/>
        <dbReference type="ChEBI" id="CHEBI:456216"/>
        <dbReference type="EC" id="6.3.2.2"/>
    </reaction>
</comment>
<dbReference type="InterPro" id="IPR007370">
    <property type="entry name" value="Glu_cys_ligase"/>
</dbReference>
<evidence type="ECO:0000256" key="4">
    <source>
        <dbReference type="ARBA" id="ARBA00022684"/>
    </source>
</evidence>
<keyword evidence="12" id="KW-1185">Reference proteome</keyword>
<evidence type="ECO:0000256" key="7">
    <source>
        <dbReference type="ARBA" id="ARBA00048819"/>
    </source>
</evidence>
<evidence type="ECO:0000256" key="9">
    <source>
        <dbReference type="RuleBase" id="RU004391"/>
    </source>
</evidence>
<keyword evidence="4 8" id="KW-0317">Glutathione biosynthesis</keyword>
<gene>
    <name evidence="8" type="primary">gshA</name>
    <name evidence="11" type="ORF">BFC17_09620</name>
</gene>
<dbReference type="HAMAP" id="MF_00578">
    <property type="entry name" value="Glu_cys_ligase"/>
    <property type="match status" value="1"/>
</dbReference>
<evidence type="ECO:0000256" key="3">
    <source>
        <dbReference type="ARBA" id="ARBA00022598"/>
    </source>
</evidence>
<organism evidence="11 12">
    <name type="scientific">Alteromonas lipolytica</name>
    <dbReference type="NCBI Taxonomy" id="1856405"/>
    <lineage>
        <taxon>Bacteria</taxon>
        <taxon>Pseudomonadati</taxon>
        <taxon>Pseudomonadota</taxon>
        <taxon>Gammaproteobacteria</taxon>
        <taxon>Alteromonadales</taxon>
        <taxon>Alteromonadaceae</taxon>
        <taxon>Alteromonas/Salinimonas group</taxon>
        <taxon>Alteromonas</taxon>
    </lineage>
</organism>
<dbReference type="UniPathway" id="UPA00142">
    <property type="reaction ID" value="UER00209"/>
</dbReference>
<evidence type="ECO:0000256" key="2">
    <source>
        <dbReference type="ARBA" id="ARBA00008772"/>
    </source>
</evidence>
<dbReference type="SUPFAM" id="SSF55931">
    <property type="entry name" value="Glutamine synthetase/guanido kinase"/>
    <property type="match status" value="1"/>
</dbReference>
<feature type="domain" description="Glutamate--cysteine ligase" evidence="10">
    <location>
        <begin position="18"/>
        <end position="389"/>
    </location>
</feature>
<dbReference type="Gene3D" id="3.30.590.20">
    <property type="match status" value="1"/>
</dbReference>
<evidence type="ECO:0000256" key="5">
    <source>
        <dbReference type="ARBA" id="ARBA00022741"/>
    </source>
</evidence>
<evidence type="ECO:0000256" key="1">
    <source>
        <dbReference type="ARBA" id="ARBA00005006"/>
    </source>
</evidence>
<comment type="similarity">
    <text evidence="2 8">Belongs to the glutamate--cysteine ligase type 1 family. Type 1 subfamily.</text>
</comment>
<comment type="caution">
    <text evidence="11">The sequence shown here is derived from an EMBL/GenBank/DDBJ whole genome shotgun (WGS) entry which is preliminary data.</text>
</comment>
<dbReference type="InterPro" id="IPR006334">
    <property type="entry name" value="Glut_cys_ligase"/>
</dbReference>
<dbReference type="GO" id="GO:0005524">
    <property type="term" value="F:ATP binding"/>
    <property type="evidence" value="ECO:0007669"/>
    <property type="project" value="UniProtKB-KW"/>
</dbReference>
<reference evidence="11 12" key="1">
    <citation type="submission" date="2016-09" db="EMBL/GenBank/DDBJ databases">
        <title>Alteromonas lipolytica, a new species isolated from sea water.</title>
        <authorList>
            <person name="Wu Y.-H."/>
            <person name="Cheng H."/>
            <person name="Xu X.-W."/>
        </authorList>
    </citation>
    <scope>NUCLEOTIDE SEQUENCE [LARGE SCALE GENOMIC DNA]</scope>
    <source>
        <strain evidence="11 12">JW12</strain>
    </source>
</reference>
<dbReference type="GO" id="GO:0046872">
    <property type="term" value="F:metal ion binding"/>
    <property type="evidence" value="ECO:0007669"/>
    <property type="project" value="TreeGrafter"/>
</dbReference>